<keyword evidence="1" id="KW-1133">Transmembrane helix</keyword>
<keyword evidence="1" id="KW-0472">Membrane</keyword>
<gene>
    <name evidence="2" type="ORF">VTL71DRAFT_2071</name>
</gene>
<sequence length="113" mass="13255">MVITMVLTTSFFGILQYNHVLENAGREYKTCATSKTRSHDKGREGWYMSLESCWSSFFLFFSSFCSSQGYYIYVLLTREKENPLNRAQHKTRTYLPLTNLLDFSHLESAVRRT</sequence>
<proteinExistence type="predicted"/>
<accession>A0ABR4C7T9</accession>
<reference evidence="2 3" key="1">
    <citation type="journal article" date="2024" name="Commun. Biol.">
        <title>Comparative genomic analysis of thermophilic fungi reveals convergent evolutionary adaptations and gene losses.</title>
        <authorList>
            <person name="Steindorff A.S."/>
            <person name="Aguilar-Pontes M.V."/>
            <person name="Robinson A.J."/>
            <person name="Andreopoulos B."/>
            <person name="LaButti K."/>
            <person name="Kuo A."/>
            <person name="Mondo S."/>
            <person name="Riley R."/>
            <person name="Otillar R."/>
            <person name="Haridas S."/>
            <person name="Lipzen A."/>
            <person name="Grimwood J."/>
            <person name="Schmutz J."/>
            <person name="Clum A."/>
            <person name="Reid I.D."/>
            <person name="Moisan M.C."/>
            <person name="Butler G."/>
            <person name="Nguyen T.T.M."/>
            <person name="Dewar K."/>
            <person name="Conant G."/>
            <person name="Drula E."/>
            <person name="Henrissat B."/>
            <person name="Hansel C."/>
            <person name="Singer S."/>
            <person name="Hutchinson M.I."/>
            <person name="de Vries R.P."/>
            <person name="Natvig D.O."/>
            <person name="Powell A.J."/>
            <person name="Tsang A."/>
            <person name="Grigoriev I.V."/>
        </authorList>
    </citation>
    <scope>NUCLEOTIDE SEQUENCE [LARGE SCALE GENOMIC DNA]</scope>
    <source>
        <strain evidence="2 3">CBS 494.80</strain>
    </source>
</reference>
<dbReference type="Proteomes" id="UP001595075">
    <property type="component" value="Unassembled WGS sequence"/>
</dbReference>
<evidence type="ECO:0000313" key="3">
    <source>
        <dbReference type="Proteomes" id="UP001595075"/>
    </source>
</evidence>
<keyword evidence="1" id="KW-0812">Transmembrane</keyword>
<dbReference type="EMBL" id="JAZHXI010000011">
    <property type="protein sequence ID" value="KAL2066000.1"/>
    <property type="molecule type" value="Genomic_DNA"/>
</dbReference>
<protein>
    <submittedName>
        <fullName evidence="2">Uncharacterized protein</fullName>
    </submittedName>
</protein>
<evidence type="ECO:0000256" key="1">
    <source>
        <dbReference type="SAM" id="Phobius"/>
    </source>
</evidence>
<keyword evidence="3" id="KW-1185">Reference proteome</keyword>
<evidence type="ECO:0000313" key="2">
    <source>
        <dbReference type="EMBL" id="KAL2066000.1"/>
    </source>
</evidence>
<comment type="caution">
    <text evidence="2">The sequence shown here is derived from an EMBL/GenBank/DDBJ whole genome shotgun (WGS) entry which is preliminary data.</text>
</comment>
<name>A0ABR4C7T9_9HELO</name>
<feature type="transmembrane region" description="Helical" evidence="1">
    <location>
        <begin position="54"/>
        <end position="76"/>
    </location>
</feature>
<organism evidence="2 3">
    <name type="scientific">Oculimacula yallundae</name>
    <dbReference type="NCBI Taxonomy" id="86028"/>
    <lineage>
        <taxon>Eukaryota</taxon>
        <taxon>Fungi</taxon>
        <taxon>Dikarya</taxon>
        <taxon>Ascomycota</taxon>
        <taxon>Pezizomycotina</taxon>
        <taxon>Leotiomycetes</taxon>
        <taxon>Helotiales</taxon>
        <taxon>Ploettnerulaceae</taxon>
        <taxon>Oculimacula</taxon>
    </lineage>
</organism>